<feature type="transmembrane region" description="Helical" evidence="6">
    <location>
        <begin position="240"/>
        <end position="260"/>
    </location>
</feature>
<evidence type="ECO:0000256" key="4">
    <source>
        <dbReference type="ARBA" id="ARBA00023136"/>
    </source>
</evidence>
<feature type="domain" description="Rhodopsin" evidence="7">
    <location>
        <begin position="63"/>
        <end position="265"/>
    </location>
</feature>
<dbReference type="AlphaFoldDB" id="A0A1L9VKL8"/>
<accession>A0A1L9VKL8</accession>
<dbReference type="PANTHER" id="PTHR33048">
    <property type="entry name" value="PTH11-LIKE INTEGRAL MEMBRANE PROTEIN (AFU_ORTHOLOGUE AFUA_5G11245)"/>
    <property type="match status" value="1"/>
</dbReference>
<feature type="transmembrane region" description="Helical" evidence="6">
    <location>
        <begin position="29"/>
        <end position="49"/>
    </location>
</feature>
<feature type="transmembrane region" description="Helical" evidence="6">
    <location>
        <begin position="93"/>
        <end position="112"/>
    </location>
</feature>
<evidence type="ECO:0000313" key="9">
    <source>
        <dbReference type="Proteomes" id="UP000184300"/>
    </source>
</evidence>
<protein>
    <recommendedName>
        <fullName evidence="7">Rhodopsin domain-containing protein</fullName>
    </recommendedName>
</protein>
<evidence type="ECO:0000256" key="1">
    <source>
        <dbReference type="ARBA" id="ARBA00004141"/>
    </source>
</evidence>
<comment type="similarity">
    <text evidence="5">Belongs to the SAT4 family.</text>
</comment>
<evidence type="ECO:0000256" key="2">
    <source>
        <dbReference type="ARBA" id="ARBA00022692"/>
    </source>
</evidence>
<evidence type="ECO:0000313" key="8">
    <source>
        <dbReference type="EMBL" id="OJJ84420.1"/>
    </source>
</evidence>
<gene>
    <name evidence="8" type="ORF">ASPGLDRAFT_58105</name>
</gene>
<dbReference type="RefSeq" id="XP_022401118.1">
    <property type="nucleotide sequence ID" value="XM_022548296.1"/>
</dbReference>
<evidence type="ECO:0000259" key="7">
    <source>
        <dbReference type="Pfam" id="PF20684"/>
    </source>
</evidence>
<dbReference type="InterPro" id="IPR052337">
    <property type="entry name" value="SAT4-like"/>
</dbReference>
<keyword evidence="4 6" id="KW-0472">Membrane</keyword>
<proteinExistence type="inferred from homology"/>
<dbReference type="Proteomes" id="UP000184300">
    <property type="component" value="Unassembled WGS sequence"/>
</dbReference>
<keyword evidence="9" id="KW-1185">Reference proteome</keyword>
<dbReference type="InterPro" id="IPR049326">
    <property type="entry name" value="Rhodopsin_dom_fungi"/>
</dbReference>
<keyword evidence="2 6" id="KW-0812">Transmembrane</keyword>
<reference evidence="9" key="1">
    <citation type="journal article" date="2017" name="Genome Biol.">
        <title>Comparative genomics reveals high biological diversity and specific adaptations in the industrially and medically important fungal genus Aspergillus.</title>
        <authorList>
            <person name="de Vries R.P."/>
            <person name="Riley R."/>
            <person name="Wiebenga A."/>
            <person name="Aguilar-Osorio G."/>
            <person name="Amillis S."/>
            <person name="Uchima C.A."/>
            <person name="Anderluh G."/>
            <person name="Asadollahi M."/>
            <person name="Askin M."/>
            <person name="Barry K."/>
            <person name="Battaglia E."/>
            <person name="Bayram O."/>
            <person name="Benocci T."/>
            <person name="Braus-Stromeyer S.A."/>
            <person name="Caldana C."/>
            <person name="Canovas D."/>
            <person name="Cerqueira G.C."/>
            <person name="Chen F."/>
            <person name="Chen W."/>
            <person name="Choi C."/>
            <person name="Clum A."/>
            <person name="Dos Santos R.A."/>
            <person name="Damasio A.R."/>
            <person name="Diallinas G."/>
            <person name="Emri T."/>
            <person name="Fekete E."/>
            <person name="Flipphi M."/>
            <person name="Freyberg S."/>
            <person name="Gallo A."/>
            <person name="Gournas C."/>
            <person name="Habgood R."/>
            <person name="Hainaut M."/>
            <person name="Harispe M.L."/>
            <person name="Henrissat B."/>
            <person name="Hilden K.S."/>
            <person name="Hope R."/>
            <person name="Hossain A."/>
            <person name="Karabika E."/>
            <person name="Karaffa L."/>
            <person name="Karanyi Z."/>
            <person name="Krasevec N."/>
            <person name="Kuo A."/>
            <person name="Kusch H."/>
            <person name="LaButti K."/>
            <person name="Lagendijk E.L."/>
            <person name="Lapidus A."/>
            <person name="Levasseur A."/>
            <person name="Lindquist E."/>
            <person name="Lipzen A."/>
            <person name="Logrieco A.F."/>
            <person name="MacCabe A."/>
            <person name="Maekelae M.R."/>
            <person name="Malavazi I."/>
            <person name="Melin P."/>
            <person name="Meyer V."/>
            <person name="Mielnichuk N."/>
            <person name="Miskei M."/>
            <person name="Molnar A.P."/>
            <person name="Mule G."/>
            <person name="Ngan C.Y."/>
            <person name="Orejas M."/>
            <person name="Orosz E."/>
            <person name="Ouedraogo J.P."/>
            <person name="Overkamp K.M."/>
            <person name="Park H.-S."/>
            <person name="Perrone G."/>
            <person name="Piumi F."/>
            <person name="Punt P.J."/>
            <person name="Ram A.F."/>
            <person name="Ramon A."/>
            <person name="Rauscher S."/>
            <person name="Record E."/>
            <person name="Riano-Pachon D.M."/>
            <person name="Robert V."/>
            <person name="Roehrig J."/>
            <person name="Ruller R."/>
            <person name="Salamov A."/>
            <person name="Salih N.S."/>
            <person name="Samson R.A."/>
            <person name="Sandor E."/>
            <person name="Sanguinetti M."/>
            <person name="Schuetze T."/>
            <person name="Sepcic K."/>
            <person name="Shelest E."/>
            <person name="Sherlock G."/>
            <person name="Sophianopoulou V."/>
            <person name="Squina F.M."/>
            <person name="Sun H."/>
            <person name="Susca A."/>
            <person name="Todd R.B."/>
            <person name="Tsang A."/>
            <person name="Unkles S.E."/>
            <person name="van de Wiele N."/>
            <person name="van Rossen-Uffink D."/>
            <person name="Oliveira J.V."/>
            <person name="Vesth T.C."/>
            <person name="Visser J."/>
            <person name="Yu J.-H."/>
            <person name="Zhou M."/>
            <person name="Andersen M.R."/>
            <person name="Archer D.B."/>
            <person name="Baker S.E."/>
            <person name="Benoit I."/>
            <person name="Brakhage A.A."/>
            <person name="Braus G.H."/>
            <person name="Fischer R."/>
            <person name="Frisvad J.C."/>
            <person name="Goldman G.H."/>
            <person name="Houbraken J."/>
            <person name="Oakley B."/>
            <person name="Pocsi I."/>
            <person name="Scazzocchio C."/>
            <person name="Seiboth B."/>
            <person name="vanKuyk P.A."/>
            <person name="Wortman J."/>
            <person name="Dyer P.S."/>
            <person name="Grigoriev I.V."/>
        </authorList>
    </citation>
    <scope>NUCLEOTIDE SEQUENCE [LARGE SCALE GENOMIC DNA]</scope>
    <source>
        <strain evidence="9">CBS 516.65</strain>
    </source>
</reference>
<evidence type="ECO:0000256" key="5">
    <source>
        <dbReference type="ARBA" id="ARBA00038359"/>
    </source>
</evidence>
<keyword evidence="3 6" id="KW-1133">Transmembrane helix</keyword>
<feature type="transmembrane region" description="Helical" evidence="6">
    <location>
        <begin position="124"/>
        <end position="148"/>
    </location>
</feature>
<dbReference type="OrthoDB" id="5401779at2759"/>
<feature type="transmembrane region" description="Helical" evidence="6">
    <location>
        <begin position="201"/>
        <end position="228"/>
    </location>
</feature>
<dbReference type="PANTHER" id="PTHR33048:SF47">
    <property type="entry name" value="INTEGRAL MEMBRANE PROTEIN-RELATED"/>
    <property type="match status" value="1"/>
</dbReference>
<dbReference type="GO" id="GO:0016020">
    <property type="term" value="C:membrane"/>
    <property type="evidence" value="ECO:0007669"/>
    <property type="project" value="UniProtKB-SubCell"/>
</dbReference>
<dbReference type="Pfam" id="PF20684">
    <property type="entry name" value="Fung_rhodopsin"/>
    <property type="match status" value="1"/>
</dbReference>
<dbReference type="EMBL" id="KV878897">
    <property type="protein sequence ID" value="OJJ84420.1"/>
    <property type="molecule type" value="Genomic_DNA"/>
</dbReference>
<name>A0A1L9VKL8_ASPGL</name>
<evidence type="ECO:0000256" key="6">
    <source>
        <dbReference type="SAM" id="Phobius"/>
    </source>
</evidence>
<sequence length="348" mass="38977">MDPSKTPAAPPPPGVTPNFTNPSGSEYEIYSISIALCATASLVLLARLYTRAYVLRVFGLDDDIKNGYGVHIWDLHLDNLTPFKKYDIAEEDVYALGVWFVKTSILLFYLRLSPDKRFRQMTYAIMIFVAVYSLLSILLFTLGCKPVAATWDVSLMSEAKCIDQMAFVYANAAFNIFSDVITLILPIKLCWTLQTSLKQKFLLLVVLTMGSFACVVAIIRIVTMMPFIHSNDFTWFKVTIAKWCMVEINVGIICACLPILRPIIVQTFPRLFSSYHHGGNNYTPASDDSYGLDSSSKKRRVISWNHLTTIGNTQLTTTNRGGDCDSESVQAIVMNNKNEHEAEQQGSC</sequence>
<organism evidence="8 9">
    <name type="scientific">Aspergillus glaucus CBS 516.65</name>
    <dbReference type="NCBI Taxonomy" id="1160497"/>
    <lineage>
        <taxon>Eukaryota</taxon>
        <taxon>Fungi</taxon>
        <taxon>Dikarya</taxon>
        <taxon>Ascomycota</taxon>
        <taxon>Pezizomycotina</taxon>
        <taxon>Eurotiomycetes</taxon>
        <taxon>Eurotiomycetidae</taxon>
        <taxon>Eurotiales</taxon>
        <taxon>Aspergillaceae</taxon>
        <taxon>Aspergillus</taxon>
        <taxon>Aspergillus subgen. Aspergillus</taxon>
    </lineage>
</organism>
<evidence type="ECO:0000256" key="3">
    <source>
        <dbReference type="ARBA" id="ARBA00022989"/>
    </source>
</evidence>
<dbReference type="VEuPathDB" id="FungiDB:ASPGLDRAFT_58105"/>
<dbReference type="GeneID" id="34464557"/>
<comment type="subcellular location">
    <subcellularLocation>
        <location evidence="1">Membrane</location>
        <topology evidence="1">Multi-pass membrane protein</topology>
    </subcellularLocation>
</comment>
<feature type="transmembrane region" description="Helical" evidence="6">
    <location>
        <begin position="168"/>
        <end position="189"/>
    </location>
</feature>